<dbReference type="EMBL" id="CAFBMZ010000093">
    <property type="protein sequence ID" value="CAB4934202.1"/>
    <property type="molecule type" value="Genomic_DNA"/>
</dbReference>
<keyword evidence="2" id="KW-0808">Transferase</keyword>
<organism evidence="7">
    <name type="scientific">freshwater metagenome</name>
    <dbReference type="NCBI Taxonomy" id="449393"/>
    <lineage>
        <taxon>unclassified sequences</taxon>
        <taxon>metagenomes</taxon>
        <taxon>ecological metagenomes</taxon>
    </lineage>
</organism>
<evidence type="ECO:0000256" key="4">
    <source>
        <dbReference type="ARBA" id="ARBA00022777"/>
    </source>
</evidence>
<dbReference type="InterPro" id="IPR027417">
    <property type="entry name" value="P-loop_NTPase"/>
</dbReference>
<evidence type="ECO:0000313" key="7">
    <source>
        <dbReference type="EMBL" id="CAB4934202.1"/>
    </source>
</evidence>
<evidence type="ECO:0000256" key="5">
    <source>
        <dbReference type="ARBA" id="ARBA00022840"/>
    </source>
</evidence>
<dbReference type="PANTHER" id="PTHR21087">
    <property type="entry name" value="SHIKIMATE KINASE"/>
    <property type="match status" value="1"/>
</dbReference>
<dbReference type="InterPro" id="IPR000623">
    <property type="entry name" value="Shikimate_kinase/TSH1"/>
</dbReference>
<keyword evidence="1" id="KW-0028">Amino-acid biosynthesis</keyword>
<dbReference type="AlphaFoldDB" id="A0A6J7IV54"/>
<dbReference type="PANTHER" id="PTHR21087:SF16">
    <property type="entry name" value="SHIKIMATE KINASE 1, CHLOROPLASTIC"/>
    <property type="match status" value="1"/>
</dbReference>
<keyword evidence="6" id="KW-0057">Aromatic amino acid biosynthesis</keyword>
<dbReference type="InterPro" id="IPR031322">
    <property type="entry name" value="Shikimate/glucono_kinase"/>
</dbReference>
<keyword evidence="4" id="KW-0418">Kinase</keyword>
<protein>
    <submittedName>
        <fullName evidence="7">Unannotated protein</fullName>
    </submittedName>
</protein>
<dbReference type="CDD" id="cd00464">
    <property type="entry name" value="SK"/>
    <property type="match status" value="1"/>
</dbReference>
<accession>A0A6J7IV54</accession>
<evidence type="ECO:0000256" key="1">
    <source>
        <dbReference type="ARBA" id="ARBA00022605"/>
    </source>
</evidence>
<dbReference type="PRINTS" id="PR01100">
    <property type="entry name" value="SHIKIMTKNASE"/>
</dbReference>
<keyword evidence="5" id="KW-0067">ATP-binding</keyword>
<dbReference type="GO" id="GO:0005829">
    <property type="term" value="C:cytosol"/>
    <property type="evidence" value="ECO:0007669"/>
    <property type="project" value="TreeGrafter"/>
</dbReference>
<proteinExistence type="inferred from homology"/>
<dbReference type="SUPFAM" id="SSF52540">
    <property type="entry name" value="P-loop containing nucleoside triphosphate hydrolases"/>
    <property type="match status" value="1"/>
</dbReference>
<reference evidence="7" key="1">
    <citation type="submission" date="2020-05" db="EMBL/GenBank/DDBJ databases">
        <authorList>
            <person name="Chiriac C."/>
            <person name="Salcher M."/>
            <person name="Ghai R."/>
            <person name="Kavagutti S V."/>
        </authorList>
    </citation>
    <scope>NUCLEOTIDE SEQUENCE</scope>
</reference>
<dbReference type="GO" id="GO:0004765">
    <property type="term" value="F:shikimate kinase activity"/>
    <property type="evidence" value="ECO:0007669"/>
    <property type="project" value="TreeGrafter"/>
</dbReference>
<keyword evidence="3" id="KW-0547">Nucleotide-binding</keyword>
<evidence type="ECO:0000256" key="3">
    <source>
        <dbReference type="ARBA" id="ARBA00022741"/>
    </source>
</evidence>
<name>A0A6J7IV54_9ZZZZ</name>
<dbReference type="GO" id="GO:0005524">
    <property type="term" value="F:ATP binding"/>
    <property type="evidence" value="ECO:0007669"/>
    <property type="project" value="UniProtKB-KW"/>
</dbReference>
<dbReference type="GO" id="GO:0008652">
    <property type="term" value="P:amino acid biosynthetic process"/>
    <property type="evidence" value="ECO:0007669"/>
    <property type="project" value="UniProtKB-KW"/>
</dbReference>
<gene>
    <name evidence="7" type="ORF">UFOPK3684_01125</name>
</gene>
<dbReference type="Pfam" id="PF01202">
    <property type="entry name" value="SKI"/>
    <property type="match status" value="1"/>
</dbReference>
<dbReference type="GO" id="GO:0009073">
    <property type="term" value="P:aromatic amino acid family biosynthetic process"/>
    <property type="evidence" value="ECO:0007669"/>
    <property type="project" value="UniProtKB-KW"/>
</dbReference>
<evidence type="ECO:0000256" key="6">
    <source>
        <dbReference type="ARBA" id="ARBA00023141"/>
    </source>
</evidence>
<dbReference type="HAMAP" id="MF_00109">
    <property type="entry name" value="Shikimate_kinase"/>
    <property type="match status" value="1"/>
</dbReference>
<dbReference type="Gene3D" id="3.40.50.300">
    <property type="entry name" value="P-loop containing nucleotide triphosphate hydrolases"/>
    <property type="match status" value="1"/>
</dbReference>
<evidence type="ECO:0000256" key="2">
    <source>
        <dbReference type="ARBA" id="ARBA00022679"/>
    </source>
</evidence>
<sequence>MPQVVLIGPPGSGKSTIGKALAKHLGVKFLDTDKYVERNYGKKISDIFVEEGEEKFRELEYEALQESLIESDYIVALGGGAPIAERAQLLIKECNARIVFLDISLSVAAPRVGFNRDRPLLLGNPRAQWQALYELRRPIYESLATSIVLVDSKTTEQVVNEIVKGGDDEKN</sequence>